<dbReference type="Pfam" id="PF02308">
    <property type="entry name" value="MgtC"/>
    <property type="match status" value="1"/>
</dbReference>
<dbReference type="EMBL" id="MHHZ01000018">
    <property type="protein sequence ID" value="OGY41473.1"/>
    <property type="molecule type" value="Genomic_DNA"/>
</dbReference>
<evidence type="ECO:0000256" key="7">
    <source>
        <dbReference type="SAM" id="Phobius"/>
    </source>
</evidence>
<dbReference type="InterPro" id="IPR003416">
    <property type="entry name" value="MgtC/SapB/SrpB/YhiD_fam"/>
</dbReference>
<dbReference type="PANTHER" id="PTHR33778:SF1">
    <property type="entry name" value="MAGNESIUM TRANSPORTER YHID-RELATED"/>
    <property type="match status" value="1"/>
</dbReference>
<feature type="domain" description="MgtC/SapB/SrpB/YhiD N-terminal" evidence="8">
    <location>
        <begin position="11"/>
        <end position="134"/>
    </location>
</feature>
<protein>
    <recommendedName>
        <fullName evidence="8">MgtC/SapB/SrpB/YhiD N-terminal domain-containing protein</fullName>
    </recommendedName>
</protein>
<reference evidence="9 10" key="1">
    <citation type="journal article" date="2016" name="Nat. Commun.">
        <title>Thousands of microbial genomes shed light on interconnected biogeochemical processes in an aquifer system.</title>
        <authorList>
            <person name="Anantharaman K."/>
            <person name="Brown C.T."/>
            <person name="Hug L.A."/>
            <person name="Sharon I."/>
            <person name="Castelle C.J."/>
            <person name="Probst A.J."/>
            <person name="Thomas B.C."/>
            <person name="Singh A."/>
            <person name="Wilkins M.J."/>
            <person name="Karaoz U."/>
            <person name="Brodie E.L."/>
            <person name="Williams K.H."/>
            <person name="Hubbard S.S."/>
            <person name="Banfield J.F."/>
        </authorList>
    </citation>
    <scope>NUCLEOTIDE SEQUENCE [LARGE SCALE GENOMIC DNA]</scope>
</reference>
<feature type="transmembrane region" description="Helical" evidence="7">
    <location>
        <begin position="36"/>
        <end position="54"/>
    </location>
</feature>
<evidence type="ECO:0000256" key="6">
    <source>
        <dbReference type="ARBA" id="ARBA00023136"/>
    </source>
</evidence>
<feature type="transmembrane region" description="Helical" evidence="7">
    <location>
        <begin position="66"/>
        <end position="84"/>
    </location>
</feature>
<evidence type="ECO:0000256" key="3">
    <source>
        <dbReference type="ARBA" id="ARBA00022475"/>
    </source>
</evidence>
<dbReference type="Proteomes" id="UP000176498">
    <property type="component" value="Unassembled WGS sequence"/>
</dbReference>
<evidence type="ECO:0000313" key="10">
    <source>
        <dbReference type="Proteomes" id="UP000176498"/>
    </source>
</evidence>
<proteinExistence type="inferred from homology"/>
<accession>A0A1G1XN03</accession>
<keyword evidence="6 7" id="KW-0472">Membrane</keyword>
<evidence type="ECO:0000259" key="8">
    <source>
        <dbReference type="Pfam" id="PF02308"/>
    </source>
</evidence>
<sequence>MWDILFIILKMLLAVLLGGIIGIERETIGKPAGSRTYALVALGSALFTIMSVQGFGNSAMIDPTRIAGQIVVGIGFIGAGMIIFHKQHIEGITTAAALWATAAVGMAVGIGWYLIATAATLLIFLLCFIVRKIEFSKNKKNTLWTLFDKK</sequence>
<evidence type="ECO:0000256" key="5">
    <source>
        <dbReference type="ARBA" id="ARBA00022989"/>
    </source>
</evidence>
<dbReference type="PANTHER" id="PTHR33778">
    <property type="entry name" value="PROTEIN MGTC"/>
    <property type="match status" value="1"/>
</dbReference>
<keyword evidence="4 7" id="KW-0812">Transmembrane</keyword>
<evidence type="ECO:0000313" key="9">
    <source>
        <dbReference type="EMBL" id="OGY41473.1"/>
    </source>
</evidence>
<keyword evidence="5 7" id="KW-1133">Transmembrane helix</keyword>
<organism evidence="9 10">
    <name type="scientific">Candidatus Buchananbacteria bacterium RBG_13_36_9</name>
    <dbReference type="NCBI Taxonomy" id="1797530"/>
    <lineage>
        <taxon>Bacteria</taxon>
        <taxon>Candidatus Buchananiibacteriota</taxon>
    </lineage>
</organism>
<feature type="transmembrane region" description="Helical" evidence="7">
    <location>
        <begin position="6"/>
        <end position="24"/>
    </location>
</feature>
<dbReference type="GO" id="GO:0005886">
    <property type="term" value="C:plasma membrane"/>
    <property type="evidence" value="ECO:0007669"/>
    <property type="project" value="UniProtKB-SubCell"/>
</dbReference>
<name>A0A1G1XN03_9BACT</name>
<comment type="subcellular location">
    <subcellularLocation>
        <location evidence="1">Cell membrane</location>
        <topology evidence="1">Multi-pass membrane protein</topology>
    </subcellularLocation>
</comment>
<keyword evidence="3" id="KW-1003">Cell membrane</keyword>
<dbReference type="AlphaFoldDB" id="A0A1G1XN03"/>
<feature type="transmembrane region" description="Helical" evidence="7">
    <location>
        <begin position="113"/>
        <end position="130"/>
    </location>
</feature>
<evidence type="ECO:0000256" key="2">
    <source>
        <dbReference type="ARBA" id="ARBA00009298"/>
    </source>
</evidence>
<evidence type="ECO:0000256" key="4">
    <source>
        <dbReference type="ARBA" id="ARBA00022692"/>
    </source>
</evidence>
<gene>
    <name evidence="9" type="ORF">A2Y82_01045</name>
</gene>
<dbReference type="InterPro" id="IPR049177">
    <property type="entry name" value="MgtC_SapB_SrpB_YhiD_N"/>
</dbReference>
<comment type="caution">
    <text evidence="9">The sequence shown here is derived from an EMBL/GenBank/DDBJ whole genome shotgun (WGS) entry which is preliminary data.</text>
</comment>
<dbReference type="PRINTS" id="PR01837">
    <property type="entry name" value="MGTCSAPBPROT"/>
</dbReference>
<comment type="similarity">
    <text evidence="2">Belongs to the MgtC/SapB family.</text>
</comment>
<evidence type="ECO:0000256" key="1">
    <source>
        <dbReference type="ARBA" id="ARBA00004651"/>
    </source>
</evidence>